<reference evidence="2 3" key="1">
    <citation type="submission" date="2018-07" db="EMBL/GenBank/DDBJ databases">
        <title>Dyella tabacisoli L4-6T, whole genome shotgun sequence.</title>
        <authorList>
            <person name="Zhou X.-K."/>
            <person name="Li W.-J."/>
            <person name="Duan Y.-Q."/>
        </authorList>
    </citation>
    <scope>NUCLEOTIDE SEQUENCE [LARGE SCALE GENOMIC DNA]</scope>
    <source>
        <strain evidence="2 3">L4-6</strain>
    </source>
</reference>
<evidence type="ECO:0000313" key="2">
    <source>
        <dbReference type="EMBL" id="RDD82041.1"/>
    </source>
</evidence>
<protein>
    <submittedName>
        <fullName evidence="2">Uncharacterized protein</fullName>
    </submittedName>
</protein>
<dbReference type="EMBL" id="QQAH01000008">
    <property type="protein sequence ID" value="RDD82041.1"/>
    <property type="molecule type" value="Genomic_DNA"/>
</dbReference>
<proteinExistence type="predicted"/>
<organism evidence="2 3">
    <name type="scientific">Dyella tabacisoli</name>
    <dbReference type="NCBI Taxonomy" id="2282381"/>
    <lineage>
        <taxon>Bacteria</taxon>
        <taxon>Pseudomonadati</taxon>
        <taxon>Pseudomonadota</taxon>
        <taxon>Gammaproteobacteria</taxon>
        <taxon>Lysobacterales</taxon>
        <taxon>Rhodanobacteraceae</taxon>
        <taxon>Dyella</taxon>
    </lineage>
</organism>
<comment type="caution">
    <text evidence="2">The sequence shown here is derived from an EMBL/GenBank/DDBJ whole genome shotgun (WGS) entry which is preliminary data.</text>
</comment>
<feature type="compositionally biased region" description="Polar residues" evidence="1">
    <location>
        <begin position="68"/>
        <end position="82"/>
    </location>
</feature>
<evidence type="ECO:0000313" key="3">
    <source>
        <dbReference type="Proteomes" id="UP000253782"/>
    </source>
</evidence>
<dbReference type="OrthoDB" id="9012352at2"/>
<accession>A0A369UND3</accession>
<name>A0A369UND3_9GAMM</name>
<sequence>MVMFNTPPVIENSNSRFTKENALPTLWRRSGYRIRFYLTLLALGASGACASTLAMAGTTSTLDKETRMTTSEPSASQGQSTLTSKDALSRLLELIRGIQSVNDVTPEYMGKVMGTKITVVDAEKYGFGQSFSKDWAGGIQRSKLVSGETQLDFSFTSKPGEQPSAAEVCDPDFGQFTAELEAMGLARQSHYGEHGRWLYDYFDGRKMHVEVHAMDVSPQVQGDNKATAKACVKMVTVR</sequence>
<gene>
    <name evidence="2" type="ORF">DVJ77_09675</name>
</gene>
<dbReference type="AlphaFoldDB" id="A0A369UND3"/>
<evidence type="ECO:0000256" key="1">
    <source>
        <dbReference type="SAM" id="MobiDB-lite"/>
    </source>
</evidence>
<feature type="region of interest" description="Disordered" evidence="1">
    <location>
        <begin position="61"/>
        <end position="82"/>
    </location>
</feature>
<dbReference type="Proteomes" id="UP000253782">
    <property type="component" value="Unassembled WGS sequence"/>
</dbReference>
<keyword evidence="3" id="KW-1185">Reference proteome</keyword>